<evidence type="ECO:0000256" key="3">
    <source>
        <dbReference type="ARBA" id="ARBA00022737"/>
    </source>
</evidence>
<keyword evidence="3" id="KW-0677">Repeat</keyword>
<dbReference type="InterPro" id="IPR013083">
    <property type="entry name" value="Znf_RING/FYVE/PHD"/>
</dbReference>
<dbReference type="GO" id="GO:0008270">
    <property type="term" value="F:zinc ion binding"/>
    <property type="evidence" value="ECO:0007669"/>
    <property type="project" value="UniProtKB-KW"/>
</dbReference>
<organism evidence="9 10">
    <name type="scientific">Daphnia galeata</name>
    <dbReference type="NCBI Taxonomy" id="27404"/>
    <lineage>
        <taxon>Eukaryota</taxon>
        <taxon>Metazoa</taxon>
        <taxon>Ecdysozoa</taxon>
        <taxon>Arthropoda</taxon>
        <taxon>Crustacea</taxon>
        <taxon>Branchiopoda</taxon>
        <taxon>Diplostraca</taxon>
        <taxon>Cladocera</taxon>
        <taxon>Anomopoda</taxon>
        <taxon>Daphniidae</taxon>
        <taxon>Daphnia</taxon>
    </lineage>
</organism>
<protein>
    <recommendedName>
        <fullName evidence="8">FYVE-type domain-containing protein</fullName>
    </recommendedName>
</protein>
<dbReference type="SUPFAM" id="SSF50978">
    <property type="entry name" value="WD40 repeat-like"/>
    <property type="match status" value="1"/>
</dbReference>
<evidence type="ECO:0000259" key="8">
    <source>
        <dbReference type="PROSITE" id="PS50178"/>
    </source>
</evidence>
<dbReference type="SMART" id="SM00064">
    <property type="entry name" value="FYVE"/>
    <property type="match status" value="1"/>
</dbReference>
<dbReference type="CDD" id="cd15718">
    <property type="entry name" value="FYVE_WDFY1_like"/>
    <property type="match status" value="1"/>
</dbReference>
<dbReference type="Gene3D" id="3.30.40.10">
    <property type="entry name" value="Zinc/RING finger domain, C3HC4 (zinc finger)"/>
    <property type="match status" value="1"/>
</dbReference>
<dbReference type="PANTHER" id="PTHR46189:SF1">
    <property type="entry name" value="LD41958P"/>
    <property type="match status" value="1"/>
</dbReference>
<keyword evidence="10" id="KW-1185">Reference proteome</keyword>
<keyword evidence="4 6" id="KW-0863">Zinc-finger</keyword>
<feature type="domain" description="FYVE-type" evidence="8">
    <location>
        <begin position="307"/>
        <end position="378"/>
    </location>
</feature>
<dbReference type="PROSITE" id="PS00678">
    <property type="entry name" value="WD_REPEATS_1"/>
    <property type="match status" value="2"/>
</dbReference>
<keyword evidence="5" id="KW-0862">Zinc</keyword>
<dbReference type="EMBL" id="CAKKLH010000022">
    <property type="protein sequence ID" value="CAH0099592.1"/>
    <property type="molecule type" value="Genomic_DNA"/>
</dbReference>
<feature type="repeat" description="WD" evidence="7">
    <location>
        <begin position="264"/>
        <end position="305"/>
    </location>
</feature>
<dbReference type="Proteomes" id="UP000789390">
    <property type="component" value="Unassembled WGS sequence"/>
</dbReference>
<dbReference type="Pfam" id="PF00400">
    <property type="entry name" value="WD40"/>
    <property type="match status" value="2"/>
</dbReference>
<dbReference type="SUPFAM" id="SSF57903">
    <property type="entry name" value="FYVE/PHD zinc finger"/>
    <property type="match status" value="1"/>
</dbReference>
<proteinExistence type="predicted"/>
<dbReference type="InterPro" id="IPR017455">
    <property type="entry name" value="Znf_FYVE-rel"/>
</dbReference>
<dbReference type="InterPro" id="IPR000306">
    <property type="entry name" value="Znf_FYVE"/>
</dbReference>
<evidence type="ECO:0000313" key="9">
    <source>
        <dbReference type="EMBL" id="CAH0099592.1"/>
    </source>
</evidence>
<sequence>MAAEIKPVPILATSAAATRSNQKKPILLHKIEGYEETVNQAVILPGEDGVVAVCDDRSVRIWLKRDSGQFWPSICHYMPSGATSVCFTKKVWRVFVGQENGTVSEFVLAEDYNSLTHKRDYLSHHARVTQVHHAPTPSWILSVGRDKWFQYYCAISGKRLGGHICPAWAYCLEFDFASRHVFVGDASGQITMLKLDPQPDLATSNTTTEQQAVGVQQITVFKGHSGPVRSLAWDAGHQFLFSGSEDKGIIAWDIGGQQGTAYELQGHKNKVMAVCFSPIGRKLVSGGEDSMLWIWNMKAKRIETSEWTESSTCQRCSRPFFWNLRGMFDQRQLGLRQHHCRQCGRAVCDDCSPNRSVLPAIGYEYEVRVCIECNKTVTDADRVSLAVCQEAKHSILWLHLDEERGRLLTLGHDRVSFNHYYHFGEEIMKIWDVSSLLKNDA</sequence>
<evidence type="ECO:0000256" key="2">
    <source>
        <dbReference type="ARBA" id="ARBA00022723"/>
    </source>
</evidence>
<dbReference type="InterPro" id="IPR036322">
    <property type="entry name" value="WD40_repeat_dom_sf"/>
</dbReference>
<evidence type="ECO:0000256" key="1">
    <source>
        <dbReference type="ARBA" id="ARBA00022574"/>
    </source>
</evidence>
<feature type="repeat" description="WD" evidence="7">
    <location>
        <begin position="221"/>
        <end position="254"/>
    </location>
</feature>
<dbReference type="Gene3D" id="2.130.10.10">
    <property type="entry name" value="YVTN repeat-like/Quinoprotein amine dehydrogenase"/>
    <property type="match status" value="2"/>
</dbReference>
<evidence type="ECO:0000256" key="4">
    <source>
        <dbReference type="ARBA" id="ARBA00022771"/>
    </source>
</evidence>
<gene>
    <name evidence="9" type="ORF">DGAL_LOCUS1739</name>
</gene>
<dbReference type="InterPro" id="IPR042234">
    <property type="entry name" value="WDFY1/WDFY2"/>
</dbReference>
<dbReference type="PROSITE" id="PS50082">
    <property type="entry name" value="WD_REPEATS_2"/>
    <property type="match status" value="2"/>
</dbReference>
<dbReference type="Pfam" id="PF01363">
    <property type="entry name" value="FYVE"/>
    <property type="match status" value="1"/>
</dbReference>
<evidence type="ECO:0000256" key="7">
    <source>
        <dbReference type="PROSITE-ProRule" id="PRU00221"/>
    </source>
</evidence>
<dbReference type="PROSITE" id="PS50294">
    <property type="entry name" value="WD_REPEATS_REGION"/>
    <property type="match status" value="2"/>
</dbReference>
<dbReference type="PANTHER" id="PTHR46189">
    <property type="entry name" value="LD41958P"/>
    <property type="match status" value="1"/>
</dbReference>
<dbReference type="AlphaFoldDB" id="A0A8J2RH16"/>
<dbReference type="FunFam" id="3.30.40.10:FF:000105">
    <property type="entry name" value="WD repeat and FYVE domain-containing protein 2"/>
    <property type="match status" value="1"/>
</dbReference>
<name>A0A8J2RH16_9CRUS</name>
<dbReference type="SMART" id="SM00320">
    <property type="entry name" value="WD40"/>
    <property type="match status" value="4"/>
</dbReference>
<evidence type="ECO:0000313" key="10">
    <source>
        <dbReference type="Proteomes" id="UP000789390"/>
    </source>
</evidence>
<keyword evidence="2" id="KW-0479">Metal-binding</keyword>
<dbReference type="InterPro" id="IPR019775">
    <property type="entry name" value="WD40_repeat_CS"/>
</dbReference>
<dbReference type="PROSITE" id="PS50178">
    <property type="entry name" value="ZF_FYVE"/>
    <property type="match status" value="1"/>
</dbReference>
<accession>A0A8J2RH16</accession>
<evidence type="ECO:0000256" key="6">
    <source>
        <dbReference type="PROSITE-ProRule" id="PRU00091"/>
    </source>
</evidence>
<dbReference type="GO" id="GO:0005769">
    <property type="term" value="C:early endosome"/>
    <property type="evidence" value="ECO:0007669"/>
    <property type="project" value="TreeGrafter"/>
</dbReference>
<keyword evidence="1 7" id="KW-0853">WD repeat</keyword>
<evidence type="ECO:0000256" key="5">
    <source>
        <dbReference type="ARBA" id="ARBA00022833"/>
    </source>
</evidence>
<dbReference type="InterPro" id="IPR011011">
    <property type="entry name" value="Znf_FYVE_PHD"/>
</dbReference>
<comment type="caution">
    <text evidence="9">The sequence shown here is derived from an EMBL/GenBank/DDBJ whole genome shotgun (WGS) entry which is preliminary data.</text>
</comment>
<dbReference type="OrthoDB" id="63070at2759"/>
<dbReference type="InterPro" id="IPR001680">
    <property type="entry name" value="WD40_rpt"/>
</dbReference>
<reference evidence="9" key="1">
    <citation type="submission" date="2021-11" db="EMBL/GenBank/DDBJ databases">
        <authorList>
            <person name="Schell T."/>
        </authorList>
    </citation>
    <scope>NUCLEOTIDE SEQUENCE</scope>
    <source>
        <strain evidence="9">M5</strain>
    </source>
</reference>
<dbReference type="InterPro" id="IPR015943">
    <property type="entry name" value="WD40/YVTN_repeat-like_dom_sf"/>
</dbReference>